<keyword evidence="2" id="KW-1185">Reference proteome</keyword>
<dbReference type="Proteomes" id="UP001154282">
    <property type="component" value="Unassembled WGS sequence"/>
</dbReference>
<sequence>MMLSFSVIYLHFGILTLKERLMVLWKHVEARMSG</sequence>
<dbReference type="EMBL" id="CAMGYJ010000008">
    <property type="protein sequence ID" value="CAI0454199.1"/>
    <property type="molecule type" value="Genomic_DNA"/>
</dbReference>
<gene>
    <name evidence="1" type="ORF">LITE_LOCUS31887</name>
</gene>
<proteinExistence type="predicted"/>
<dbReference type="AlphaFoldDB" id="A0AAV0N6I0"/>
<name>A0AAV0N6I0_9ROSI</name>
<reference evidence="1" key="1">
    <citation type="submission" date="2022-08" db="EMBL/GenBank/DDBJ databases">
        <authorList>
            <person name="Gutierrez-Valencia J."/>
        </authorList>
    </citation>
    <scope>NUCLEOTIDE SEQUENCE</scope>
</reference>
<organism evidence="1 2">
    <name type="scientific">Linum tenue</name>
    <dbReference type="NCBI Taxonomy" id="586396"/>
    <lineage>
        <taxon>Eukaryota</taxon>
        <taxon>Viridiplantae</taxon>
        <taxon>Streptophyta</taxon>
        <taxon>Embryophyta</taxon>
        <taxon>Tracheophyta</taxon>
        <taxon>Spermatophyta</taxon>
        <taxon>Magnoliopsida</taxon>
        <taxon>eudicotyledons</taxon>
        <taxon>Gunneridae</taxon>
        <taxon>Pentapetalae</taxon>
        <taxon>rosids</taxon>
        <taxon>fabids</taxon>
        <taxon>Malpighiales</taxon>
        <taxon>Linaceae</taxon>
        <taxon>Linum</taxon>
    </lineage>
</organism>
<evidence type="ECO:0000313" key="1">
    <source>
        <dbReference type="EMBL" id="CAI0454199.1"/>
    </source>
</evidence>
<evidence type="ECO:0000313" key="2">
    <source>
        <dbReference type="Proteomes" id="UP001154282"/>
    </source>
</evidence>
<accession>A0AAV0N6I0</accession>
<comment type="caution">
    <text evidence="1">The sequence shown here is derived from an EMBL/GenBank/DDBJ whole genome shotgun (WGS) entry which is preliminary data.</text>
</comment>
<protein>
    <submittedName>
        <fullName evidence="1">Uncharacterized protein</fullName>
    </submittedName>
</protein>